<keyword evidence="1" id="KW-0143">Chaperone</keyword>
<reference evidence="2" key="1">
    <citation type="submission" date="2020-04" db="EMBL/GenBank/DDBJ databases">
        <authorList>
            <person name="Chiriac C."/>
            <person name="Salcher M."/>
            <person name="Ghai R."/>
            <person name="Kavagutti S V."/>
        </authorList>
    </citation>
    <scope>NUCLEOTIDE SEQUENCE</scope>
</reference>
<dbReference type="Pfam" id="PF00166">
    <property type="entry name" value="Cpn10"/>
    <property type="match status" value="1"/>
</dbReference>
<accession>A0A6J5L739</accession>
<evidence type="ECO:0000256" key="1">
    <source>
        <dbReference type="ARBA" id="ARBA00023186"/>
    </source>
</evidence>
<dbReference type="CDD" id="cd00320">
    <property type="entry name" value="cpn10"/>
    <property type="match status" value="1"/>
</dbReference>
<dbReference type="Gene3D" id="2.30.33.40">
    <property type="entry name" value="GroES chaperonin"/>
    <property type="match status" value="1"/>
</dbReference>
<dbReference type="InterPro" id="IPR011032">
    <property type="entry name" value="GroES-like_sf"/>
</dbReference>
<proteinExistence type="predicted"/>
<protein>
    <submittedName>
        <fullName evidence="2">GroES chaperonin family</fullName>
    </submittedName>
</protein>
<dbReference type="InterPro" id="IPR020818">
    <property type="entry name" value="Chaperonin_GroES"/>
</dbReference>
<gene>
    <name evidence="2" type="ORF">UFOVP116_330</name>
</gene>
<organism evidence="2">
    <name type="scientific">uncultured Caudovirales phage</name>
    <dbReference type="NCBI Taxonomy" id="2100421"/>
    <lineage>
        <taxon>Viruses</taxon>
        <taxon>Duplodnaviria</taxon>
        <taxon>Heunggongvirae</taxon>
        <taxon>Uroviricota</taxon>
        <taxon>Caudoviricetes</taxon>
        <taxon>Peduoviridae</taxon>
        <taxon>Maltschvirus</taxon>
        <taxon>Maltschvirus maltsch</taxon>
    </lineage>
</organism>
<dbReference type="InterPro" id="IPR037124">
    <property type="entry name" value="Chaperonin_GroES_sf"/>
</dbReference>
<dbReference type="GO" id="GO:0005524">
    <property type="term" value="F:ATP binding"/>
    <property type="evidence" value="ECO:0007669"/>
    <property type="project" value="InterPro"/>
</dbReference>
<dbReference type="SMART" id="SM00883">
    <property type="entry name" value="Cpn10"/>
    <property type="match status" value="1"/>
</dbReference>
<dbReference type="GO" id="GO:0044183">
    <property type="term" value="F:protein folding chaperone"/>
    <property type="evidence" value="ECO:0007669"/>
    <property type="project" value="InterPro"/>
</dbReference>
<dbReference type="SUPFAM" id="SSF50129">
    <property type="entry name" value="GroES-like"/>
    <property type="match status" value="1"/>
</dbReference>
<sequence>MKLENSLYEPTKVTKIHPIKDHVLVAEMNFAERFTANGIIIPGDNGKSEGIRPRWGRVYAVGPQQTDVQVGDWVLVAHGRWTRGSTINENGETITIRRVCNDDILLVSDEQPQDETFSEAVSAPAKSR</sequence>
<name>A0A6J5L739_9CAUD</name>
<dbReference type="EMBL" id="LR796237">
    <property type="protein sequence ID" value="CAB4130221.1"/>
    <property type="molecule type" value="Genomic_DNA"/>
</dbReference>
<evidence type="ECO:0000313" key="2">
    <source>
        <dbReference type="EMBL" id="CAB4130221.1"/>
    </source>
</evidence>